<dbReference type="InterPro" id="IPR004843">
    <property type="entry name" value="Calcineurin-like_PHP"/>
</dbReference>
<dbReference type="GO" id="GO:0008758">
    <property type="term" value="F:UDP-2,3-diacylglucosamine hydrolase activity"/>
    <property type="evidence" value="ECO:0007669"/>
    <property type="project" value="TreeGrafter"/>
</dbReference>
<evidence type="ECO:0000313" key="9">
    <source>
        <dbReference type="Proteomes" id="UP000604381"/>
    </source>
</evidence>
<name>A0A930XX00_9GAMM</name>
<dbReference type="PANTHER" id="PTHR34990:SF1">
    <property type="entry name" value="UDP-2,3-DIACYLGLUCOSAMINE HYDROLASE"/>
    <property type="match status" value="1"/>
</dbReference>
<evidence type="ECO:0000256" key="2">
    <source>
        <dbReference type="ARBA" id="ARBA00022519"/>
    </source>
</evidence>
<dbReference type="PANTHER" id="PTHR34990">
    <property type="entry name" value="UDP-2,3-DIACYLGLUCOSAMINE HYDROLASE-RELATED"/>
    <property type="match status" value="1"/>
</dbReference>
<dbReference type="CDD" id="cd07398">
    <property type="entry name" value="MPP_YbbF-LpxH"/>
    <property type="match status" value="1"/>
</dbReference>
<dbReference type="EC" id="3.6.1.54" evidence="8"/>
<dbReference type="AlphaFoldDB" id="A0A930XX00"/>
<keyword evidence="2" id="KW-0997">Cell inner membrane</keyword>
<keyword evidence="3" id="KW-0479">Metal-binding</keyword>
<evidence type="ECO:0000256" key="1">
    <source>
        <dbReference type="ARBA" id="ARBA00022475"/>
    </source>
</evidence>
<accession>A0A930XX00</accession>
<keyword evidence="5" id="KW-0472">Membrane</keyword>
<evidence type="ECO:0000256" key="4">
    <source>
        <dbReference type="ARBA" id="ARBA00022801"/>
    </source>
</evidence>
<keyword evidence="1" id="KW-1003">Cell membrane</keyword>
<dbReference type="EMBL" id="JADHEI010000044">
    <property type="protein sequence ID" value="MBF2735607.1"/>
    <property type="molecule type" value="Genomic_DNA"/>
</dbReference>
<keyword evidence="4 8" id="KW-0378">Hydrolase</keyword>
<dbReference type="GO" id="GO:0016020">
    <property type="term" value="C:membrane"/>
    <property type="evidence" value="ECO:0007669"/>
    <property type="project" value="GOC"/>
</dbReference>
<dbReference type="GO" id="GO:0009245">
    <property type="term" value="P:lipid A biosynthetic process"/>
    <property type="evidence" value="ECO:0007669"/>
    <property type="project" value="TreeGrafter"/>
</dbReference>
<reference evidence="8" key="1">
    <citation type="submission" date="2020-10" db="EMBL/GenBank/DDBJ databases">
        <title>An improved Amphimedon queenslandica hologenome assembly reveals how three proteobacterial symbionts can extend the metabolic phenotypic of their marine sponge host.</title>
        <authorList>
            <person name="Degnan B."/>
            <person name="Degnan S."/>
            <person name="Xiang X."/>
        </authorList>
    </citation>
    <scope>NUCLEOTIDE SEQUENCE</scope>
    <source>
        <strain evidence="8">AqS2</strain>
    </source>
</reference>
<keyword evidence="9" id="KW-1185">Reference proteome</keyword>
<protein>
    <submittedName>
        <fullName evidence="8">UDP-2,3-diacylglucosamine diphosphatase</fullName>
        <ecNumber evidence="8">3.6.1.54</ecNumber>
    </submittedName>
</protein>
<dbReference type="InterPro" id="IPR029052">
    <property type="entry name" value="Metallo-depent_PP-like"/>
</dbReference>
<evidence type="ECO:0000313" key="8">
    <source>
        <dbReference type="EMBL" id="MBF2735607.1"/>
    </source>
</evidence>
<keyword evidence="6" id="KW-0464">Manganese</keyword>
<evidence type="ECO:0000256" key="5">
    <source>
        <dbReference type="ARBA" id="ARBA00023136"/>
    </source>
</evidence>
<evidence type="ECO:0000256" key="3">
    <source>
        <dbReference type="ARBA" id="ARBA00022723"/>
    </source>
</evidence>
<dbReference type="Pfam" id="PF00149">
    <property type="entry name" value="Metallophos"/>
    <property type="match status" value="1"/>
</dbReference>
<proteinExistence type="predicted"/>
<dbReference type="GO" id="GO:0046872">
    <property type="term" value="F:metal ion binding"/>
    <property type="evidence" value="ECO:0007669"/>
    <property type="project" value="UniProtKB-KW"/>
</dbReference>
<dbReference type="Proteomes" id="UP000604381">
    <property type="component" value="Unassembled WGS sequence"/>
</dbReference>
<evidence type="ECO:0000256" key="6">
    <source>
        <dbReference type="ARBA" id="ARBA00023211"/>
    </source>
</evidence>
<feature type="domain" description="Calcineurin-like phosphoesterase" evidence="7">
    <location>
        <begin position="3"/>
        <end position="195"/>
    </location>
</feature>
<dbReference type="InterPro" id="IPR043461">
    <property type="entry name" value="LpxH-like"/>
</dbReference>
<dbReference type="NCBIfam" id="NF003743">
    <property type="entry name" value="PRK05340.1"/>
    <property type="match status" value="1"/>
</dbReference>
<dbReference type="SUPFAM" id="SSF56300">
    <property type="entry name" value="Metallo-dependent phosphatases"/>
    <property type="match status" value="1"/>
</dbReference>
<comment type="caution">
    <text evidence="8">The sequence shown here is derived from an EMBL/GenBank/DDBJ whole genome shotgun (WGS) entry which is preliminary data.</text>
</comment>
<gene>
    <name evidence="8" type="ORF">ISN26_05975</name>
</gene>
<sequence>MKPVHFAADVHLEDGRPEGWQGFFSYLAGPARSCGQLYLLGDVFHAWLGDDDRRPLAQEAIGLLRQLTEAGVGVALLWGNHDFMLGRGFARATGAAVLGEQTVAEHGGTRALLLHGDVLCTADQGYQRARRLFRRPEVRFAMRHLPWAARRRVAGRLLGGAAGRPRHADIDEVRAQEMLAAADAQVLVHGHVHQPGFAKLPDGRGRWTLPAWEPAGGPGGWLELGPEGFSQKGGWAS</sequence>
<organism evidence="8 9">
    <name type="scientific">Candidatus Amphirhobacter heronislandensis</name>
    <dbReference type="NCBI Taxonomy" id="1732024"/>
    <lineage>
        <taxon>Bacteria</taxon>
        <taxon>Pseudomonadati</taxon>
        <taxon>Pseudomonadota</taxon>
        <taxon>Gammaproteobacteria</taxon>
        <taxon>Candidatus Tethybacterales</taxon>
        <taxon>Candidatus Tethybacteraceae</taxon>
        <taxon>Candidatus Amphirhobacter</taxon>
    </lineage>
</organism>
<dbReference type="Gene3D" id="3.60.21.10">
    <property type="match status" value="1"/>
</dbReference>
<evidence type="ECO:0000259" key="7">
    <source>
        <dbReference type="Pfam" id="PF00149"/>
    </source>
</evidence>